<organism evidence="2 3">
    <name type="scientific">Lupinus albus</name>
    <name type="common">White lupine</name>
    <name type="synonym">Lupinus termis</name>
    <dbReference type="NCBI Taxonomy" id="3870"/>
    <lineage>
        <taxon>Eukaryota</taxon>
        <taxon>Viridiplantae</taxon>
        <taxon>Streptophyta</taxon>
        <taxon>Embryophyta</taxon>
        <taxon>Tracheophyta</taxon>
        <taxon>Spermatophyta</taxon>
        <taxon>Magnoliopsida</taxon>
        <taxon>eudicotyledons</taxon>
        <taxon>Gunneridae</taxon>
        <taxon>Pentapetalae</taxon>
        <taxon>rosids</taxon>
        <taxon>fabids</taxon>
        <taxon>Fabales</taxon>
        <taxon>Fabaceae</taxon>
        <taxon>Papilionoideae</taxon>
        <taxon>50 kb inversion clade</taxon>
        <taxon>genistoids sensu lato</taxon>
        <taxon>core genistoids</taxon>
        <taxon>Genisteae</taxon>
        <taxon>Lupinus</taxon>
    </lineage>
</organism>
<reference evidence="3" key="1">
    <citation type="journal article" date="2020" name="Nat. Commun.">
        <title>Genome sequence of the cluster root forming white lupin.</title>
        <authorList>
            <person name="Hufnagel B."/>
            <person name="Marques A."/>
            <person name="Soriano A."/>
            <person name="Marques L."/>
            <person name="Divol F."/>
            <person name="Doumas P."/>
            <person name="Sallet E."/>
            <person name="Mancinotti D."/>
            <person name="Carrere S."/>
            <person name="Marande W."/>
            <person name="Arribat S."/>
            <person name="Keller J."/>
            <person name="Huneau C."/>
            <person name="Blein T."/>
            <person name="Aime D."/>
            <person name="Laguerre M."/>
            <person name="Taylor J."/>
            <person name="Schubert V."/>
            <person name="Nelson M."/>
            <person name="Geu-Flores F."/>
            <person name="Crespi M."/>
            <person name="Gallardo-Guerrero K."/>
            <person name="Delaux P.-M."/>
            <person name="Salse J."/>
            <person name="Berges H."/>
            <person name="Guyot R."/>
            <person name="Gouzy J."/>
            <person name="Peret B."/>
        </authorList>
    </citation>
    <scope>NUCLEOTIDE SEQUENCE [LARGE SCALE GENOMIC DNA]</scope>
    <source>
        <strain evidence="3">cv. Amiga</strain>
    </source>
</reference>
<evidence type="ECO:0000313" key="3">
    <source>
        <dbReference type="Proteomes" id="UP000447434"/>
    </source>
</evidence>
<keyword evidence="3" id="KW-1185">Reference proteome</keyword>
<feature type="compositionally biased region" description="Polar residues" evidence="1">
    <location>
        <begin position="37"/>
        <end position="50"/>
    </location>
</feature>
<sequence>MSDSRQNLIQRALAPTTRPTPQPPAANSTIPPPSGTPLPTIQQAFARNRR</sequence>
<evidence type="ECO:0000313" key="2">
    <source>
        <dbReference type="EMBL" id="KAE9604865.1"/>
    </source>
</evidence>
<evidence type="ECO:0000256" key="1">
    <source>
        <dbReference type="SAM" id="MobiDB-lite"/>
    </source>
</evidence>
<dbReference type="EMBL" id="WOCE01000010">
    <property type="protein sequence ID" value="KAE9604865.1"/>
    <property type="molecule type" value="Genomic_DNA"/>
</dbReference>
<proteinExistence type="predicted"/>
<feature type="region of interest" description="Disordered" evidence="1">
    <location>
        <begin position="1"/>
        <end position="50"/>
    </location>
</feature>
<dbReference type="AlphaFoldDB" id="A0A6A4PT83"/>
<name>A0A6A4PT83_LUPAL</name>
<feature type="compositionally biased region" description="Pro residues" evidence="1">
    <location>
        <begin position="18"/>
        <end position="36"/>
    </location>
</feature>
<protein>
    <submittedName>
        <fullName evidence="2">Uncharacterized protein</fullName>
    </submittedName>
</protein>
<comment type="caution">
    <text evidence="2">The sequence shown here is derived from an EMBL/GenBank/DDBJ whole genome shotgun (WGS) entry which is preliminary data.</text>
</comment>
<dbReference type="Proteomes" id="UP000447434">
    <property type="component" value="Chromosome 10"/>
</dbReference>
<gene>
    <name evidence="2" type="ORF">Lalb_Chr10g0091101</name>
</gene>
<accession>A0A6A4PT83</accession>